<name>E0I7G3_9BACL</name>
<organism evidence="1 2">
    <name type="scientific">Paenibacillus curdlanolyticus YK9</name>
    <dbReference type="NCBI Taxonomy" id="717606"/>
    <lineage>
        <taxon>Bacteria</taxon>
        <taxon>Bacillati</taxon>
        <taxon>Bacillota</taxon>
        <taxon>Bacilli</taxon>
        <taxon>Bacillales</taxon>
        <taxon>Paenibacillaceae</taxon>
        <taxon>Paenibacillus</taxon>
    </lineage>
</organism>
<protein>
    <recommendedName>
        <fullName evidence="3">Winged helix-turn-helix domain-containing protein</fullName>
    </recommendedName>
</protein>
<dbReference type="OrthoDB" id="9787207at2"/>
<dbReference type="EMBL" id="AEDD01000003">
    <property type="protein sequence ID" value="EFM11979.1"/>
    <property type="molecule type" value="Genomic_DNA"/>
</dbReference>
<evidence type="ECO:0000313" key="1">
    <source>
        <dbReference type="EMBL" id="EFM11979.1"/>
    </source>
</evidence>
<dbReference type="PANTHER" id="PTHR30528">
    <property type="entry name" value="CYTOPLASMIC PROTEIN"/>
    <property type="match status" value="1"/>
</dbReference>
<gene>
    <name evidence="1" type="ORF">PaecuDRAFT_1587</name>
</gene>
<dbReference type="AlphaFoldDB" id="E0I7G3"/>
<dbReference type="InterPro" id="IPR009351">
    <property type="entry name" value="AlkZ-like"/>
</dbReference>
<proteinExistence type="predicted"/>
<reference evidence="1 2" key="1">
    <citation type="submission" date="2010-07" db="EMBL/GenBank/DDBJ databases">
        <title>The draft genome of Paenibacillus curdlanolyticus YK9.</title>
        <authorList>
            <consortium name="US DOE Joint Genome Institute (JGI-PGF)"/>
            <person name="Lucas S."/>
            <person name="Copeland A."/>
            <person name="Lapidus A."/>
            <person name="Cheng J.-F."/>
            <person name="Bruce D."/>
            <person name="Goodwin L."/>
            <person name="Pitluck S."/>
            <person name="Land M.L."/>
            <person name="Hauser L."/>
            <person name="Chang Y.-J."/>
            <person name="Jeffries C."/>
            <person name="Anderson I.J."/>
            <person name="Johnson E."/>
            <person name="Loganathan U."/>
            <person name="Mulhopadhyay B."/>
            <person name="Kyrpides N."/>
            <person name="Woyke T.J."/>
        </authorList>
    </citation>
    <scope>NUCLEOTIDE SEQUENCE [LARGE SCALE GENOMIC DNA]</scope>
    <source>
        <strain evidence="1 2">YK9</strain>
    </source>
</reference>
<accession>E0I7G3</accession>
<dbReference type="RefSeq" id="WP_006037598.1">
    <property type="nucleotide sequence ID" value="NZ_AEDD01000003.1"/>
</dbReference>
<dbReference type="STRING" id="717606.PaecuDRAFT_1587"/>
<sequence>MASGNRIITKEQARHFILAHHGLIAPRRFEGKQGIADFVRKVGCIQFDPLNVVGFNQHLVLQSRIPNFDSAMLDEMLYSDRILVDGWDKNMSIYLSEDWPYFERLREAARDRLRAMPPVQQVASEVLERIRTEGPKSSGDLSYDQIVDWPWAPTRLSRAVLESLYFTGDLVVHHKLRTRKVYDLASSHLPSAYLQAAEPNPTAETYWEWYVLRRIGAIGLLWNKSGDAWLGIAGLKSDIRTNALGRLQAKGQIEAVQVEGLDKYPLYMRTEDVPLLEAIIGGERYPSRAFVLAPLDNMMWDRKLLLELFDFEYRWEVYKPVAERQFGYYVLPVMCGDRFVARFEPSLDKRKKTLVIKNWWWEPGAERSTAVMDAIRECFIDFMRFTGSQTIRLEPPAAAEAPELEGLASLAR</sequence>
<evidence type="ECO:0000313" key="2">
    <source>
        <dbReference type="Proteomes" id="UP000005387"/>
    </source>
</evidence>
<dbReference type="Pfam" id="PF06224">
    <property type="entry name" value="AlkZ-like"/>
    <property type="match status" value="1"/>
</dbReference>
<dbReference type="PANTHER" id="PTHR30528:SF0">
    <property type="entry name" value="CYTOPLASMIC PROTEIN"/>
    <property type="match status" value="1"/>
</dbReference>
<dbReference type="Proteomes" id="UP000005387">
    <property type="component" value="Unassembled WGS sequence"/>
</dbReference>
<keyword evidence="2" id="KW-1185">Reference proteome</keyword>
<dbReference type="eggNOG" id="COG3214">
    <property type="taxonomic scope" value="Bacteria"/>
</dbReference>
<evidence type="ECO:0008006" key="3">
    <source>
        <dbReference type="Google" id="ProtNLM"/>
    </source>
</evidence>